<dbReference type="Proteomes" id="UP000199086">
    <property type="component" value="Unassembled WGS sequence"/>
</dbReference>
<evidence type="ECO:0000313" key="6">
    <source>
        <dbReference type="Proteomes" id="UP000199086"/>
    </source>
</evidence>
<name>A0A1G6GHM1_9ACTN</name>
<sequence length="352" mass="38070">MAPETSPTPSTPVRVGIAGYSTASWLHAGPIRAAGGVVVAVATRNPERRAQAEAENPGVRVVDDLDALLREPGLDAVVLGTPSGMHHDHAMQVIGAGLPVVVEKPLGVDLAEVREVVDAARTAGVPLTCYLQRRWDSSHQVARELVSSGRLGDVYRFEFRWERWVPEPKHRWREDTPSSEGGGKLLDLGPHMVDLAVQLFGPVEAVYAEVKARRQVGDDESHVALHHAGGRVSHLDVCTLVAAPGPRMRLIGSAGTWVYDDFDDMGKDKPTYPDLNDAPGSCGWLYGGPHRVPVPTIAEDWSQFYRQLFTALRSSEPSAGLPVPPQDVVHITEVLDAALRSAETGQVVRLGE</sequence>
<dbReference type="PANTHER" id="PTHR43708:SF5">
    <property type="entry name" value="CONSERVED EXPRESSED OXIDOREDUCTASE (EUROFUNG)-RELATED"/>
    <property type="match status" value="1"/>
</dbReference>
<dbReference type="GO" id="GO:0016491">
    <property type="term" value="F:oxidoreductase activity"/>
    <property type="evidence" value="ECO:0007669"/>
    <property type="project" value="UniProtKB-KW"/>
</dbReference>
<keyword evidence="2" id="KW-0560">Oxidoreductase</keyword>
<dbReference type="SUPFAM" id="SSF51735">
    <property type="entry name" value="NAD(P)-binding Rossmann-fold domains"/>
    <property type="match status" value="1"/>
</dbReference>
<evidence type="ECO:0000259" key="4">
    <source>
        <dbReference type="Pfam" id="PF22725"/>
    </source>
</evidence>
<evidence type="ECO:0000256" key="1">
    <source>
        <dbReference type="ARBA" id="ARBA00010928"/>
    </source>
</evidence>
<dbReference type="GO" id="GO:0000166">
    <property type="term" value="F:nucleotide binding"/>
    <property type="evidence" value="ECO:0007669"/>
    <property type="project" value="InterPro"/>
</dbReference>
<proteinExistence type="inferred from homology"/>
<dbReference type="Gene3D" id="3.40.50.720">
    <property type="entry name" value="NAD(P)-binding Rossmann-like Domain"/>
    <property type="match status" value="1"/>
</dbReference>
<dbReference type="InterPro" id="IPR000683">
    <property type="entry name" value="Gfo/Idh/MocA-like_OxRdtase_N"/>
</dbReference>
<evidence type="ECO:0000256" key="2">
    <source>
        <dbReference type="ARBA" id="ARBA00023002"/>
    </source>
</evidence>
<keyword evidence="6" id="KW-1185">Reference proteome</keyword>
<dbReference type="Pfam" id="PF01408">
    <property type="entry name" value="GFO_IDH_MocA"/>
    <property type="match status" value="1"/>
</dbReference>
<dbReference type="Gene3D" id="3.30.360.10">
    <property type="entry name" value="Dihydrodipicolinate Reductase, domain 2"/>
    <property type="match status" value="1"/>
</dbReference>
<feature type="domain" description="GFO/IDH/MocA-like oxidoreductase" evidence="4">
    <location>
        <begin position="140"/>
        <end position="257"/>
    </location>
</feature>
<dbReference type="AlphaFoldDB" id="A0A1G6GHM1"/>
<organism evidence="5 6">
    <name type="scientific">Raineyella antarctica</name>
    <dbReference type="NCBI Taxonomy" id="1577474"/>
    <lineage>
        <taxon>Bacteria</taxon>
        <taxon>Bacillati</taxon>
        <taxon>Actinomycetota</taxon>
        <taxon>Actinomycetes</taxon>
        <taxon>Propionibacteriales</taxon>
        <taxon>Propionibacteriaceae</taxon>
        <taxon>Raineyella</taxon>
    </lineage>
</organism>
<protein>
    <submittedName>
        <fullName evidence="5">Predicted dehydrogenase</fullName>
    </submittedName>
</protein>
<dbReference type="EMBL" id="FMYF01000002">
    <property type="protein sequence ID" value="SDB80676.1"/>
    <property type="molecule type" value="Genomic_DNA"/>
</dbReference>
<accession>A0A1G6GHM1</accession>
<reference evidence="5 6" key="1">
    <citation type="submission" date="2016-06" db="EMBL/GenBank/DDBJ databases">
        <authorList>
            <person name="Olsen C.W."/>
            <person name="Carey S."/>
            <person name="Hinshaw L."/>
            <person name="Karasin A.I."/>
        </authorList>
    </citation>
    <scope>NUCLEOTIDE SEQUENCE [LARGE SCALE GENOMIC DNA]</scope>
    <source>
        <strain evidence="5 6">LZ-22</strain>
    </source>
</reference>
<evidence type="ECO:0000259" key="3">
    <source>
        <dbReference type="Pfam" id="PF01408"/>
    </source>
</evidence>
<dbReference type="InterPro" id="IPR055170">
    <property type="entry name" value="GFO_IDH_MocA-like_dom"/>
</dbReference>
<evidence type="ECO:0000313" key="5">
    <source>
        <dbReference type="EMBL" id="SDB80676.1"/>
    </source>
</evidence>
<feature type="domain" description="Gfo/Idh/MocA-like oxidoreductase N-terminal" evidence="3">
    <location>
        <begin position="13"/>
        <end position="128"/>
    </location>
</feature>
<dbReference type="RefSeq" id="WP_092607044.1">
    <property type="nucleotide sequence ID" value="NZ_FMYF01000002.1"/>
</dbReference>
<dbReference type="InterPro" id="IPR051317">
    <property type="entry name" value="Gfo/Idh/MocA_oxidoreduct"/>
</dbReference>
<dbReference type="SUPFAM" id="SSF55347">
    <property type="entry name" value="Glyceraldehyde-3-phosphate dehydrogenase-like, C-terminal domain"/>
    <property type="match status" value="1"/>
</dbReference>
<gene>
    <name evidence="5" type="ORF">GA0111570_102468</name>
</gene>
<comment type="similarity">
    <text evidence="1">Belongs to the Gfo/Idh/MocA family.</text>
</comment>
<dbReference type="OrthoDB" id="256869at2"/>
<dbReference type="PANTHER" id="PTHR43708">
    <property type="entry name" value="CONSERVED EXPRESSED OXIDOREDUCTASE (EUROFUNG)"/>
    <property type="match status" value="1"/>
</dbReference>
<dbReference type="InterPro" id="IPR036291">
    <property type="entry name" value="NAD(P)-bd_dom_sf"/>
</dbReference>
<dbReference type="STRING" id="1577474.GA0111570_102468"/>
<dbReference type="Pfam" id="PF22725">
    <property type="entry name" value="GFO_IDH_MocA_C3"/>
    <property type="match status" value="1"/>
</dbReference>